<dbReference type="GeneID" id="85353802"/>
<protein>
    <recommendedName>
        <fullName evidence="4">DOMON domain-containing protein</fullName>
    </recommendedName>
</protein>
<proteinExistence type="predicted"/>
<dbReference type="EMBL" id="JAUEPS010000069">
    <property type="protein sequence ID" value="KAK0441541.1"/>
    <property type="molecule type" value="Genomic_DNA"/>
</dbReference>
<feature type="chain" id="PRO_5041269301" description="DOMON domain-containing protein" evidence="1">
    <location>
        <begin position="26"/>
        <end position="324"/>
    </location>
</feature>
<evidence type="ECO:0000313" key="3">
    <source>
        <dbReference type="Proteomes" id="UP001175211"/>
    </source>
</evidence>
<reference evidence="2" key="1">
    <citation type="submission" date="2023-06" db="EMBL/GenBank/DDBJ databases">
        <authorList>
            <consortium name="Lawrence Berkeley National Laboratory"/>
            <person name="Ahrendt S."/>
            <person name="Sahu N."/>
            <person name="Indic B."/>
            <person name="Wong-Bajracharya J."/>
            <person name="Merenyi Z."/>
            <person name="Ke H.-M."/>
            <person name="Monk M."/>
            <person name="Kocsube S."/>
            <person name="Drula E."/>
            <person name="Lipzen A."/>
            <person name="Balint B."/>
            <person name="Henrissat B."/>
            <person name="Andreopoulos B."/>
            <person name="Martin F.M."/>
            <person name="Harder C.B."/>
            <person name="Rigling D."/>
            <person name="Ford K.L."/>
            <person name="Foster G.D."/>
            <person name="Pangilinan J."/>
            <person name="Papanicolaou A."/>
            <person name="Barry K."/>
            <person name="LaButti K."/>
            <person name="Viragh M."/>
            <person name="Koriabine M."/>
            <person name="Yan M."/>
            <person name="Riley R."/>
            <person name="Champramary S."/>
            <person name="Plett K.L."/>
            <person name="Tsai I.J."/>
            <person name="Slot J."/>
            <person name="Sipos G."/>
            <person name="Plett J."/>
            <person name="Nagy L.G."/>
            <person name="Grigoriev I.V."/>
        </authorList>
    </citation>
    <scope>NUCLEOTIDE SEQUENCE</scope>
    <source>
        <strain evidence="2">CCBAS 213</strain>
    </source>
</reference>
<name>A0AA39MNS6_ARMTA</name>
<keyword evidence="3" id="KW-1185">Reference proteome</keyword>
<evidence type="ECO:0000313" key="2">
    <source>
        <dbReference type="EMBL" id="KAK0441541.1"/>
    </source>
</evidence>
<accession>A0AA39MNS6</accession>
<evidence type="ECO:0000256" key="1">
    <source>
        <dbReference type="SAM" id="SignalP"/>
    </source>
</evidence>
<dbReference type="RefSeq" id="XP_060324046.1">
    <property type="nucleotide sequence ID" value="XM_060470254.1"/>
</dbReference>
<feature type="signal peptide" evidence="1">
    <location>
        <begin position="1"/>
        <end position="25"/>
    </location>
</feature>
<dbReference type="AlphaFoldDB" id="A0AA39MNS6"/>
<organism evidence="2 3">
    <name type="scientific">Armillaria tabescens</name>
    <name type="common">Ringless honey mushroom</name>
    <name type="synonym">Agaricus tabescens</name>
    <dbReference type="NCBI Taxonomy" id="1929756"/>
    <lineage>
        <taxon>Eukaryota</taxon>
        <taxon>Fungi</taxon>
        <taxon>Dikarya</taxon>
        <taxon>Basidiomycota</taxon>
        <taxon>Agaricomycotina</taxon>
        <taxon>Agaricomycetes</taxon>
        <taxon>Agaricomycetidae</taxon>
        <taxon>Agaricales</taxon>
        <taxon>Marasmiineae</taxon>
        <taxon>Physalacriaceae</taxon>
        <taxon>Desarmillaria</taxon>
    </lineage>
</organism>
<gene>
    <name evidence="2" type="ORF">EV420DRAFT_1485613</name>
</gene>
<comment type="caution">
    <text evidence="2">The sequence shown here is derived from an EMBL/GenBank/DDBJ whole genome shotgun (WGS) entry which is preliminary data.</text>
</comment>
<evidence type="ECO:0008006" key="4">
    <source>
        <dbReference type="Google" id="ProtNLM"/>
    </source>
</evidence>
<keyword evidence="1" id="KW-0732">Signal</keyword>
<dbReference type="Proteomes" id="UP001175211">
    <property type="component" value="Unassembled WGS sequence"/>
</dbReference>
<sequence length="324" mass="35561">MNLQCQNLLMSIMVVLLRMGPDLLALAHCCSISTTPTGSIIAAICWDECLMWRGCAVQEGGDPNMELSEIGVVTSSASPSNPTMKYVLEVPSSSCDFSNLTNMYNDGILGVLGDRTNSAMFTRCRSIIKISMGTATTGRRMSHMNTRIVEASQEAKQHPPGKLFDWVPTEHSLSMSAGGMVTLTWTETSWEHFDRTEGGDAGTEKVEQRRINVVWTKKGNLPVTVDESCQRWADNVMPISFSTTRTPVHESVSDEMDPMGVAIQALVQANHDLVLHLHQLESSHNDLQKRASITEAAHQQLVHPALMCLVTGSIQMKQASRSSI</sequence>